<dbReference type="Pfam" id="PF01276">
    <property type="entry name" value="OKR_DC_1"/>
    <property type="match status" value="1"/>
</dbReference>
<dbReference type="InterPro" id="IPR008286">
    <property type="entry name" value="Prn/Lys/Arg_de-COase_C"/>
</dbReference>
<dbReference type="GO" id="GO:0016831">
    <property type="term" value="F:carboxy-lyase activity"/>
    <property type="evidence" value="ECO:0007669"/>
    <property type="project" value="UniProtKB-KW"/>
</dbReference>
<evidence type="ECO:0000313" key="9">
    <source>
        <dbReference type="Proteomes" id="UP000242520"/>
    </source>
</evidence>
<accession>A0A1M5TJJ1</accession>
<protein>
    <submittedName>
        <fullName evidence="8">Arginine decarboxylase</fullName>
    </submittedName>
</protein>
<evidence type="ECO:0000259" key="7">
    <source>
        <dbReference type="Pfam" id="PF03711"/>
    </source>
</evidence>
<evidence type="ECO:0000256" key="3">
    <source>
        <dbReference type="ARBA" id="ARBA00022793"/>
    </source>
</evidence>
<dbReference type="EMBL" id="FQXH01000035">
    <property type="protein sequence ID" value="SHH50856.1"/>
    <property type="molecule type" value="Genomic_DNA"/>
</dbReference>
<gene>
    <name evidence="8" type="ORF">SAMN02744040_02199</name>
</gene>
<reference evidence="9" key="1">
    <citation type="submission" date="2016-11" db="EMBL/GenBank/DDBJ databases">
        <authorList>
            <person name="Varghese N."/>
            <person name="Submissions S."/>
        </authorList>
    </citation>
    <scope>NUCLEOTIDE SEQUENCE [LARGE SCALE GENOMIC DNA]</scope>
    <source>
        <strain evidence="9">DSM 15285</strain>
    </source>
</reference>
<dbReference type="RefSeq" id="WP_072726372.1">
    <property type="nucleotide sequence ID" value="NZ_FQXH01000035.1"/>
</dbReference>
<organism evidence="8 9">
    <name type="scientific">Tepidibacter thalassicus DSM 15285</name>
    <dbReference type="NCBI Taxonomy" id="1123350"/>
    <lineage>
        <taxon>Bacteria</taxon>
        <taxon>Bacillati</taxon>
        <taxon>Bacillota</taxon>
        <taxon>Clostridia</taxon>
        <taxon>Peptostreptococcales</taxon>
        <taxon>Peptostreptococcaceae</taxon>
        <taxon>Tepidibacter</taxon>
    </lineage>
</organism>
<feature type="domain" description="Orn/Lys/Arg decarboxylases family 1 pyridoxal-P attachment site" evidence="6">
    <location>
        <begin position="5"/>
        <end position="312"/>
    </location>
</feature>
<evidence type="ECO:0000259" key="6">
    <source>
        <dbReference type="Pfam" id="PF01276"/>
    </source>
</evidence>
<keyword evidence="9" id="KW-1185">Reference proteome</keyword>
<comment type="similarity">
    <text evidence="2">Belongs to the Orn/Lys/Arg decarboxylase class-I family.</text>
</comment>
<dbReference type="InterPro" id="IPR052357">
    <property type="entry name" value="Orn_Lys_Arg_decarboxylase-I"/>
</dbReference>
<comment type="cofactor">
    <cofactor evidence="1">
        <name>pyridoxal 5'-phosphate</name>
        <dbReference type="ChEBI" id="CHEBI:597326"/>
    </cofactor>
</comment>
<dbReference type="Pfam" id="PF03711">
    <property type="entry name" value="OKR_DC_1_C"/>
    <property type="match status" value="1"/>
</dbReference>
<sequence length="471" mass="52999">MDNMPLIDALYEIVDKNVVSFHVPGHKKGSIYKKINYIKYRKNIFNIDTTEIPGTDNLHFPESVIKKSQEIASEVFNSDHTFFLVNGTTCGIYASIMSICNPKDKIIVNRDCHQSVVNACILSDLEPIYVNPSVDFNSGISLGVAFEDIKKALDDNEDAKGVIITYPTYYGVNIDIKKIADYVHNKGKILIVDEAHGSHLGLSKFLPESAIELGADIIIQSTHKTLPAFTQSSMLHVKGNRVDVDRLKSFLKIVQSSSPSYILMSSLEMAVNIYKNNGKELMNSLIKNINDIVKFIDNLKNIEVFKMKGQDITKLYIITKKLKKSGHEIENILRYKYNIQVELSNPYGVLLVCSIGNTKEDFEKLKEALIQIDSEVGDKDLIEINYPTVIPKKILNPRDAFYSCKKSIKIEKSIGKICGEYLIPYPPGISIISPGEEITKEVVDYIKKSKEMGTNITGIKDKNLEYIQVID</sequence>
<dbReference type="InterPro" id="IPR015421">
    <property type="entry name" value="PyrdxlP-dep_Trfase_major"/>
</dbReference>
<keyword evidence="5" id="KW-0456">Lyase</keyword>
<dbReference type="AlphaFoldDB" id="A0A1M5TJJ1"/>
<dbReference type="InterPro" id="IPR000310">
    <property type="entry name" value="Orn/Lys/Arg_deCO2ase_major_dom"/>
</dbReference>
<dbReference type="Proteomes" id="UP000242520">
    <property type="component" value="Unassembled WGS sequence"/>
</dbReference>
<dbReference type="PANTHER" id="PTHR43277">
    <property type="entry name" value="ARGININE DECARBOXYLASE"/>
    <property type="match status" value="1"/>
</dbReference>
<dbReference type="InterPro" id="IPR015424">
    <property type="entry name" value="PyrdxlP-dep_Trfase"/>
</dbReference>
<evidence type="ECO:0000256" key="5">
    <source>
        <dbReference type="ARBA" id="ARBA00023239"/>
    </source>
</evidence>
<dbReference type="SUPFAM" id="SSF53383">
    <property type="entry name" value="PLP-dependent transferases"/>
    <property type="match status" value="1"/>
</dbReference>
<dbReference type="InterPro" id="IPR036633">
    <property type="entry name" value="Prn/Lys/Arg_de-COase_C_sf"/>
</dbReference>
<evidence type="ECO:0000256" key="1">
    <source>
        <dbReference type="ARBA" id="ARBA00001933"/>
    </source>
</evidence>
<proteinExistence type="inferred from homology"/>
<dbReference type="SUPFAM" id="SSF55904">
    <property type="entry name" value="Ornithine decarboxylase C-terminal domain"/>
    <property type="match status" value="1"/>
</dbReference>
<dbReference type="STRING" id="1123350.SAMN02744040_02199"/>
<feature type="domain" description="Orn/Lys/Arg decarboxylase C-terminal" evidence="7">
    <location>
        <begin position="386"/>
        <end position="459"/>
    </location>
</feature>
<keyword evidence="4" id="KW-0663">Pyridoxal phosphate</keyword>
<evidence type="ECO:0000313" key="8">
    <source>
        <dbReference type="EMBL" id="SHH50856.1"/>
    </source>
</evidence>
<evidence type="ECO:0000256" key="4">
    <source>
        <dbReference type="ARBA" id="ARBA00022898"/>
    </source>
</evidence>
<dbReference type="CDD" id="cd00615">
    <property type="entry name" value="Orn_deC_like"/>
    <property type="match status" value="1"/>
</dbReference>
<dbReference type="PANTHER" id="PTHR43277:SF4">
    <property type="entry name" value="ARGININE DECARBOXYLASE"/>
    <property type="match status" value="1"/>
</dbReference>
<dbReference type="Gene3D" id="3.40.640.10">
    <property type="entry name" value="Type I PLP-dependent aspartate aminotransferase-like (Major domain)"/>
    <property type="match status" value="1"/>
</dbReference>
<name>A0A1M5TJJ1_9FIRM</name>
<keyword evidence="3" id="KW-0210">Decarboxylase</keyword>
<evidence type="ECO:0000256" key="2">
    <source>
        <dbReference type="ARBA" id="ARBA00010671"/>
    </source>
</evidence>
<dbReference type="Gene3D" id="3.90.100.10">
    <property type="entry name" value="Orn/Lys/Arg decarboxylase, C-terminal domain"/>
    <property type="match status" value="1"/>
</dbReference>